<protein>
    <submittedName>
        <fullName evidence="1">Uncharacterized protein</fullName>
    </submittedName>
</protein>
<dbReference type="Proteomes" id="UP000222168">
    <property type="component" value="Unassembled WGS sequence"/>
</dbReference>
<evidence type="ECO:0000313" key="1">
    <source>
        <dbReference type="EMBL" id="PHM62650.1"/>
    </source>
</evidence>
<dbReference type="EMBL" id="NJAK01000001">
    <property type="protein sequence ID" value="PHM62650.1"/>
    <property type="molecule type" value="Genomic_DNA"/>
</dbReference>
<reference evidence="1 2" key="1">
    <citation type="journal article" date="2017" name="Nat. Microbiol.">
        <title>Natural product diversity associated with the nematode symbionts Photorhabdus and Xenorhabdus.</title>
        <authorList>
            <person name="Tobias N.J."/>
            <person name="Wolff H."/>
            <person name="Djahanschiri B."/>
            <person name="Grundmann F."/>
            <person name="Kronenwerth M."/>
            <person name="Shi Y.M."/>
            <person name="Simonyi S."/>
            <person name="Grun P."/>
            <person name="Shapiro-Ilan D."/>
            <person name="Pidot S.J."/>
            <person name="Stinear T.P."/>
            <person name="Ebersberger I."/>
            <person name="Bode H.B."/>
        </authorList>
    </citation>
    <scope>NUCLEOTIDE SEQUENCE [LARGE SCALE GENOMIC DNA]</scope>
    <source>
        <strain evidence="1 2">DSM 22670</strain>
    </source>
</reference>
<dbReference type="AlphaFoldDB" id="A0A2D0KGT1"/>
<keyword evidence="2" id="KW-1185">Reference proteome</keyword>
<accession>A0A2D0KGT1</accession>
<proteinExistence type="predicted"/>
<gene>
    <name evidence="1" type="ORF">Xish_01860</name>
</gene>
<evidence type="ECO:0000313" key="2">
    <source>
        <dbReference type="Proteomes" id="UP000222168"/>
    </source>
</evidence>
<sequence>MQWRKKERIWEKKEECEGENETFFWTLFTILCNRHFQLNVAGCHPVN</sequence>
<name>A0A2D0KGT1_9GAMM</name>
<comment type="caution">
    <text evidence="1">The sequence shown here is derived from an EMBL/GenBank/DDBJ whole genome shotgun (WGS) entry which is preliminary data.</text>
</comment>
<organism evidence="1 2">
    <name type="scientific">Xenorhabdus ishibashii</name>
    <dbReference type="NCBI Taxonomy" id="1034471"/>
    <lineage>
        <taxon>Bacteria</taxon>
        <taxon>Pseudomonadati</taxon>
        <taxon>Pseudomonadota</taxon>
        <taxon>Gammaproteobacteria</taxon>
        <taxon>Enterobacterales</taxon>
        <taxon>Morganellaceae</taxon>
        <taxon>Xenorhabdus</taxon>
    </lineage>
</organism>